<dbReference type="OrthoDB" id="1121435at2"/>
<feature type="coiled-coil region" evidence="1">
    <location>
        <begin position="49"/>
        <end position="83"/>
    </location>
</feature>
<evidence type="ECO:0000313" key="2">
    <source>
        <dbReference type="EMBL" id="SFE07659.1"/>
    </source>
</evidence>
<dbReference type="AlphaFoldDB" id="A0A1I1XJU1"/>
<name>A0A1I1XJU1_9BACT</name>
<sequence length="123" mass="15156">MKEGEITLMDLEFEYKMWKNHIDWFLQDLKIVRERNDELKRGLSREGLNEVEEMILEEYESQLERMQKRIQTQEREMQYYNKDFPVTPNHQYVVEHLDLRRQMEKLSGEVIDKISDLIKELSF</sequence>
<accession>A0A1I1XJU1</accession>
<proteinExistence type="predicted"/>
<dbReference type="InParanoid" id="A0A1I1XJU1"/>
<organism evidence="2 3">
    <name type="scientific">Thermophagus xiamenensis</name>
    <dbReference type="NCBI Taxonomy" id="385682"/>
    <lineage>
        <taxon>Bacteria</taxon>
        <taxon>Pseudomonadati</taxon>
        <taxon>Bacteroidota</taxon>
        <taxon>Bacteroidia</taxon>
        <taxon>Marinilabiliales</taxon>
        <taxon>Marinilabiliaceae</taxon>
        <taxon>Thermophagus</taxon>
    </lineage>
</organism>
<reference evidence="2 3" key="1">
    <citation type="submission" date="2016-10" db="EMBL/GenBank/DDBJ databases">
        <authorList>
            <person name="de Groot N.N."/>
        </authorList>
    </citation>
    <scope>NUCLEOTIDE SEQUENCE [LARGE SCALE GENOMIC DNA]</scope>
    <source>
        <strain evidence="2 3">DSM 19012</strain>
    </source>
</reference>
<dbReference type="RefSeq" id="WP_010528513.1">
    <property type="nucleotide sequence ID" value="NZ_AFSL01000087.1"/>
</dbReference>
<dbReference type="eggNOG" id="ENOG50314RE">
    <property type="taxonomic scope" value="Bacteria"/>
</dbReference>
<dbReference type="EMBL" id="FONA01000006">
    <property type="protein sequence ID" value="SFE07659.1"/>
    <property type="molecule type" value="Genomic_DNA"/>
</dbReference>
<evidence type="ECO:0000313" key="3">
    <source>
        <dbReference type="Proteomes" id="UP000181976"/>
    </source>
</evidence>
<protein>
    <submittedName>
        <fullName evidence="2">Uncharacterized protein</fullName>
    </submittedName>
</protein>
<keyword evidence="1" id="KW-0175">Coiled coil</keyword>
<evidence type="ECO:0000256" key="1">
    <source>
        <dbReference type="SAM" id="Coils"/>
    </source>
</evidence>
<gene>
    <name evidence="2" type="ORF">SAMN05444380_10670</name>
</gene>
<dbReference type="Proteomes" id="UP000181976">
    <property type="component" value="Unassembled WGS sequence"/>
</dbReference>
<keyword evidence="3" id="KW-1185">Reference proteome</keyword>